<gene>
    <name evidence="7" type="ORF">TDIB3V08_LOCUS6672</name>
</gene>
<evidence type="ECO:0000256" key="2">
    <source>
        <dbReference type="ARBA" id="ARBA00009150"/>
    </source>
</evidence>
<dbReference type="PANTHER" id="PTHR12965:SF0">
    <property type="entry name" value="VACUOLAR PROTEIN SORTING-ASSOCIATED PROTEIN 54"/>
    <property type="match status" value="1"/>
</dbReference>
<dbReference type="InterPro" id="IPR039745">
    <property type="entry name" value="Vps54"/>
</dbReference>
<dbReference type="GO" id="GO:0006896">
    <property type="term" value="P:Golgi to vacuole transport"/>
    <property type="evidence" value="ECO:0007669"/>
    <property type="project" value="TreeGrafter"/>
</dbReference>
<dbReference type="GO" id="GO:0015031">
    <property type="term" value="P:protein transport"/>
    <property type="evidence" value="ECO:0007669"/>
    <property type="project" value="UniProtKB-KW"/>
</dbReference>
<keyword evidence="3" id="KW-0813">Transport</keyword>
<dbReference type="EMBL" id="OA567508">
    <property type="protein sequence ID" value="CAD7200454.1"/>
    <property type="molecule type" value="Genomic_DNA"/>
</dbReference>
<reference evidence="7" key="1">
    <citation type="submission" date="2020-11" db="EMBL/GenBank/DDBJ databases">
        <authorList>
            <person name="Tran Van P."/>
        </authorList>
    </citation>
    <scope>NUCLEOTIDE SEQUENCE</scope>
</reference>
<keyword evidence="6" id="KW-0175">Coiled coil</keyword>
<name>A0A7R8VM45_TIMDO</name>
<proteinExistence type="inferred from homology"/>
<keyword evidence="5" id="KW-0333">Golgi apparatus</keyword>
<evidence type="ECO:0008006" key="8">
    <source>
        <dbReference type="Google" id="ProtNLM"/>
    </source>
</evidence>
<comment type="similarity">
    <text evidence="2">Belongs to the VPS54 family.</text>
</comment>
<sequence>MIMAKVIRGSDIKHAWGSCIYCTNLEFKVQQDFARHLRERHCTREGGSYVCRYGYNGVCSSLPVEGVSDEDYEDHVYKHHIFQNHANSGALPRKGHLRKLSGHQVSNQPNVVMDGQQWTIYSAAQNLPAVLNDPNKGKQRDFFTRTWGDGFVEKTDIPKPGHLPDITLVHFEAYFKKIARRYRKHARMNASSPKSTSHNELLQHFPNLKAVRSLESIWFQLSHYLDMVEVQIAQQVAQKSDAFFHAMTSHDALMEQLTQTITVVKALRSVARIICCGLYCLQIKIMATVHQTQPTIQLLLSAPDYVAALDLISTTQEIIVEELTGIQSFR</sequence>
<protein>
    <recommendedName>
        <fullName evidence="8">Vacuolar protein sorting-associated protein 54 N-terminal domain-containing protein</fullName>
    </recommendedName>
</protein>
<comment type="subcellular location">
    <subcellularLocation>
        <location evidence="1">Golgi apparatus</location>
        <location evidence="1">trans-Golgi network</location>
    </subcellularLocation>
</comment>
<evidence type="ECO:0000313" key="7">
    <source>
        <dbReference type="EMBL" id="CAD7200454.1"/>
    </source>
</evidence>
<keyword evidence="4" id="KW-0653">Protein transport</keyword>
<dbReference type="GO" id="GO:0042147">
    <property type="term" value="P:retrograde transport, endosome to Golgi"/>
    <property type="evidence" value="ECO:0007669"/>
    <property type="project" value="InterPro"/>
</dbReference>
<organism evidence="7">
    <name type="scientific">Timema douglasi</name>
    <name type="common">Walking stick</name>
    <dbReference type="NCBI Taxonomy" id="61478"/>
    <lineage>
        <taxon>Eukaryota</taxon>
        <taxon>Metazoa</taxon>
        <taxon>Ecdysozoa</taxon>
        <taxon>Arthropoda</taxon>
        <taxon>Hexapoda</taxon>
        <taxon>Insecta</taxon>
        <taxon>Pterygota</taxon>
        <taxon>Neoptera</taxon>
        <taxon>Polyneoptera</taxon>
        <taxon>Phasmatodea</taxon>
        <taxon>Timematodea</taxon>
        <taxon>Timematoidea</taxon>
        <taxon>Timematidae</taxon>
        <taxon>Timema</taxon>
    </lineage>
</organism>
<evidence type="ECO:0000256" key="4">
    <source>
        <dbReference type="ARBA" id="ARBA00022927"/>
    </source>
</evidence>
<accession>A0A7R8VM45</accession>
<dbReference type="GO" id="GO:0005829">
    <property type="term" value="C:cytosol"/>
    <property type="evidence" value="ECO:0007669"/>
    <property type="project" value="GOC"/>
</dbReference>
<evidence type="ECO:0000256" key="1">
    <source>
        <dbReference type="ARBA" id="ARBA00004601"/>
    </source>
</evidence>
<dbReference type="GO" id="GO:0000938">
    <property type="term" value="C:GARP complex"/>
    <property type="evidence" value="ECO:0007669"/>
    <property type="project" value="InterPro"/>
</dbReference>
<evidence type="ECO:0000256" key="5">
    <source>
        <dbReference type="ARBA" id="ARBA00023034"/>
    </source>
</evidence>
<evidence type="ECO:0000256" key="6">
    <source>
        <dbReference type="ARBA" id="ARBA00023054"/>
    </source>
</evidence>
<dbReference type="PANTHER" id="PTHR12965">
    <property type="entry name" value="VACUOLAR PROTEIN SORTING 54"/>
    <property type="match status" value="1"/>
</dbReference>
<dbReference type="GO" id="GO:0019905">
    <property type="term" value="F:syntaxin binding"/>
    <property type="evidence" value="ECO:0007669"/>
    <property type="project" value="TreeGrafter"/>
</dbReference>
<evidence type="ECO:0000256" key="3">
    <source>
        <dbReference type="ARBA" id="ARBA00022448"/>
    </source>
</evidence>
<dbReference type="AlphaFoldDB" id="A0A7R8VM45"/>